<protein>
    <submittedName>
        <fullName evidence="2">(northern house mosquito) hypothetical protein</fullName>
    </submittedName>
</protein>
<keyword evidence="1" id="KW-0812">Transmembrane</keyword>
<feature type="transmembrane region" description="Helical" evidence="1">
    <location>
        <begin position="17"/>
        <end position="38"/>
    </location>
</feature>
<keyword evidence="1" id="KW-0472">Membrane</keyword>
<reference evidence="2" key="1">
    <citation type="submission" date="2021-05" db="EMBL/GenBank/DDBJ databases">
        <authorList>
            <person name="Alioto T."/>
            <person name="Alioto T."/>
            <person name="Gomez Garrido J."/>
        </authorList>
    </citation>
    <scope>NUCLEOTIDE SEQUENCE</scope>
</reference>
<evidence type="ECO:0000313" key="2">
    <source>
        <dbReference type="EMBL" id="CAG6557414.1"/>
    </source>
</evidence>
<name>A0A8D8IN16_CULPI</name>
<accession>A0A8D8IN16</accession>
<organism evidence="2">
    <name type="scientific">Culex pipiens</name>
    <name type="common">House mosquito</name>
    <dbReference type="NCBI Taxonomy" id="7175"/>
    <lineage>
        <taxon>Eukaryota</taxon>
        <taxon>Metazoa</taxon>
        <taxon>Ecdysozoa</taxon>
        <taxon>Arthropoda</taxon>
        <taxon>Hexapoda</taxon>
        <taxon>Insecta</taxon>
        <taxon>Pterygota</taxon>
        <taxon>Neoptera</taxon>
        <taxon>Endopterygota</taxon>
        <taxon>Diptera</taxon>
        <taxon>Nematocera</taxon>
        <taxon>Culicoidea</taxon>
        <taxon>Culicidae</taxon>
        <taxon>Culicinae</taxon>
        <taxon>Culicini</taxon>
        <taxon>Culex</taxon>
        <taxon>Culex</taxon>
    </lineage>
</organism>
<dbReference type="EMBL" id="HBUE01152713">
    <property type="protein sequence ID" value="CAG6506110.1"/>
    <property type="molecule type" value="Transcribed_RNA"/>
</dbReference>
<dbReference type="EMBL" id="HBUE01257721">
    <property type="protein sequence ID" value="CAG6557414.1"/>
    <property type="molecule type" value="Transcribed_RNA"/>
</dbReference>
<proteinExistence type="predicted"/>
<sequence>MCHTVQYLHKITLSRSLFLSLSLFHFSSICLFHSVEFCSHLSNKTKKAIFEPAKMQKSKHFFHGIPSQKTHRSENENNCAYLLGINEQKKNVKCNRDSSAQDHENPD</sequence>
<dbReference type="AlphaFoldDB" id="A0A8D8IN16"/>
<evidence type="ECO:0000256" key="1">
    <source>
        <dbReference type="SAM" id="Phobius"/>
    </source>
</evidence>
<keyword evidence="1" id="KW-1133">Transmembrane helix</keyword>